<evidence type="ECO:0000256" key="1">
    <source>
        <dbReference type="SAM" id="Coils"/>
    </source>
</evidence>
<dbReference type="Pfam" id="PF13166">
    <property type="entry name" value="AAA_13"/>
    <property type="match status" value="1"/>
</dbReference>
<organism evidence="3 4">
    <name type="scientific">Listeria kieliensis</name>
    <dbReference type="NCBI Taxonomy" id="1621700"/>
    <lineage>
        <taxon>Bacteria</taxon>
        <taxon>Bacillati</taxon>
        <taxon>Bacillota</taxon>
        <taxon>Bacilli</taxon>
        <taxon>Bacillales</taxon>
        <taxon>Listeriaceae</taxon>
        <taxon>Listeria</taxon>
    </lineage>
</organism>
<dbReference type="GO" id="GO:0000731">
    <property type="term" value="P:DNA synthesis involved in DNA repair"/>
    <property type="evidence" value="ECO:0007669"/>
    <property type="project" value="TreeGrafter"/>
</dbReference>
<feature type="domain" description="Protein CR006 P-loop" evidence="2">
    <location>
        <begin position="99"/>
        <end position="708"/>
    </location>
</feature>
<dbReference type="EMBL" id="LARY01000001">
    <property type="protein sequence ID" value="RDX02048.1"/>
    <property type="molecule type" value="Genomic_DNA"/>
</dbReference>
<keyword evidence="4" id="KW-1185">Reference proteome</keyword>
<evidence type="ECO:0000313" key="4">
    <source>
        <dbReference type="Proteomes" id="UP000257055"/>
    </source>
</evidence>
<reference evidence="4" key="1">
    <citation type="submission" date="2015-04" db="EMBL/GenBank/DDBJ databases">
        <authorList>
            <person name="Schardt J."/>
            <person name="Mueller-Herbst S."/>
            <person name="Scherer S."/>
            <person name="Huptas C."/>
        </authorList>
    </citation>
    <scope>NUCLEOTIDE SEQUENCE [LARGE SCALE GENOMIC DNA]</scope>
    <source>
        <strain evidence="4">Kiel-L1</strain>
    </source>
</reference>
<feature type="coiled-coil region" evidence="1">
    <location>
        <begin position="281"/>
        <end position="308"/>
    </location>
</feature>
<dbReference type="CDD" id="cd00267">
    <property type="entry name" value="ABC_ATPase"/>
    <property type="match status" value="1"/>
</dbReference>
<dbReference type="InterPro" id="IPR026866">
    <property type="entry name" value="CR006_AAA"/>
</dbReference>
<dbReference type="RefSeq" id="WP_115751707.1">
    <property type="nucleotide sequence ID" value="NZ_LARY01000001.1"/>
</dbReference>
<feature type="coiled-coil region" evidence="1">
    <location>
        <begin position="485"/>
        <end position="520"/>
    </location>
</feature>
<accession>A0A3D8TST4</accession>
<dbReference type="SUPFAM" id="SSF52540">
    <property type="entry name" value="P-loop containing nucleoside triphosphate hydrolases"/>
    <property type="match status" value="1"/>
</dbReference>
<dbReference type="Gene3D" id="3.40.50.300">
    <property type="entry name" value="P-loop containing nucleotide triphosphate hydrolases"/>
    <property type="match status" value="2"/>
</dbReference>
<dbReference type="InterPro" id="IPR027417">
    <property type="entry name" value="P-loop_NTPase"/>
</dbReference>
<keyword evidence="1" id="KW-0175">Coiled coil</keyword>
<protein>
    <recommendedName>
        <fullName evidence="2">Protein CR006 P-loop domain-containing protein</fullName>
    </recommendedName>
</protein>
<evidence type="ECO:0000313" key="3">
    <source>
        <dbReference type="EMBL" id="RDX02048.1"/>
    </source>
</evidence>
<name>A0A3D8TST4_9LIST</name>
<sequence length="844" mass="98577">MIRDEIVEWVREQPYWQQVGADAILRGIKINESLIDEVYLALKQEHNLEGSLPRRKSLAFLSKSTEPKSISKVTWNEVSEVKGVNALSSNSSIPVGKQLTIIYGLNGSGKSGYARLLNNAFISRGDKNILPNIFKKGENTTPRAKFIFENEKGDSETLVFPDDRKNELFSRVAVFDSKSATNDLTKDVELNFAPIEFNFFDEFNHLINEVKKRLIEDIKEKNKENIYVRQFPNKTLIGELVRRINSNTEYVDLENAAKTTHLKNELQIKTKRKSELVALNIMNQQKLLEKRKAELNEMKKRIKEINTKFSSERIDKIKELIRRRSDLKKISIAEGITQLEGEHIYQIGSPEWKEFIESAKQYYGVIQEEIDHCIFCGQKIDGVTVIDKYWIYLKSSAESELSQADSSIKRLIQDFKNFDCKLITKDSSFEEWLQEKIPNLHSQLTSWQTQVETIKESVIKNLSILQWEKEIDVFKMEETICDEALRHLEKEISELNTQKVKREIDEIEKFENEYNDKLRLKDFLPEIKGFLEDLKWVDAANNITISTQKATRFQRSLFSQYVTDKYVKRFNEECKKLNADFSAEIKQKGSKGNTLSKLTIKDRKPIEILSEGEQRAITIANFLAETSLNNKNTCIVLDDPVSSLDVERKEVIGRRLVDEAKQKQVVIFTHDIAFVNCLERWRINKQVECSKLVIRNFNNVSGLRDDNEPWIDTPVSERIEYLRGNLKAITKKYESIDSEEKMYLHKEYIDDAEHWCKKLRETWERMIEKIIFKGAITRYDPAIKTKSLKKVVFNAEIYREIDEGMSLCSDWVHDRAENLGEKYPKPEELKNYLEACDSFRKKYK</sequence>
<dbReference type="Proteomes" id="UP000257055">
    <property type="component" value="Unassembled WGS sequence"/>
</dbReference>
<comment type="caution">
    <text evidence="3">The sequence shown here is derived from an EMBL/GenBank/DDBJ whole genome shotgun (WGS) entry which is preliminary data.</text>
</comment>
<gene>
    <name evidence="3" type="ORF">UR08_00410</name>
</gene>
<proteinExistence type="predicted"/>
<dbReference type="PANTHER" id="PTHR32182">
    <property type="entry name" value="DNA REPLICATION AND REPAIR PROTEIN RECF"/>
    <property type="match status" value="1"/>
</dbReference>
<evidence type="ECO:0000259" key="2">
    <source>
        <dbReference type="Pfam" id="PF13166"/>
    </source>
</evidence>
<dbReference type="AlphaFoldDB" id="A0A3D8TST4"/>
<dbReference type="GO" id="GO:0006302">
    <property type="term" value="P:double-strand break repair"/>
    <property type="evidence" value="ECO:0007669"/>
    <property type="project" value="TreeGrafter"/>
</dbReference>
<dbReference type="PANTHER" id="PTHR32182:SF0">
    <property type="entry name" value="DNA REPLICATION AND REPAIR PROTEIN RECF"/>
    <property type="match status" value="1"/>
</dbReference>